<dbReference type="PRINTS" id="PR00111">
    <property type="entry name" value="ABHYDROLASE"/>
</dbReference>
<dbReference type="InterPro" id="IPR022742">
    <property type="entry name" value="Hydrolase_4"/>
</dbReference>
<dbReference type="AlphaFoldDB" id="A0AAN1UJ84"/>
<dbReference type="PANTHER" id="PTHR43798:SF33">
    <property type="entry name" value="HYDROLASE, PUTATIVE (AFU_ORTHOLOGUE AFUA_2G14860)-RELATED"/>
    <property type="match status" value="1"/>
</dbReference>
<evidence type="ECO:0000313" key="3">
    <source>
        <dbReference type="Proteomes" id="UP000281644"/>
    </source>
</evidence>
<dbReference type="PANTHER" id="PTHR43798">
    <property type="entry name" value="MONOACYLGLYCEROL LIPASE"/>
    <property type="match status" value="1"/>
</dbReference>
<accession>A0AAN1UJ84</accession>
<protein>
    <submittedName>
        <fullName evidence="2">Alpha/beta fold hydrolase</fullName>
    </submittedName>
</protein>
<dbReference type="InterPro" id="IPR029058">
    <property type="entry name" value="AB_hydrolase_fold"/>
</dbReference>
<dbReference type="Proteomes" id="UP000281644">
    <property type="component" value="Chromosome"/>
</dbReference>
<evidence type="ECO:0000259" key="1">
    <source>
        <dbReference type="Pfam" id="PF12146"/>
    </source>
</evidence>
<proteinExistence type="predicted"/>
<organism evidence="2 3">
    <name type="scientific">Lactiplantibacillus argentoratensis</name>
    <dbReference type="NCBI Taxonomy" id="271881"/>
    <lineage>
        <taxon>Bacteria</taxon>
        <taxon>Bacillati</taxon>
        <taxon>Bacillota</taxon>
        <taxon>Bacilli</taxon>
        <taxon>Lactobacillales</taxon>
        <taxon>Lactobacillaceae</taxon>
        <taxon>Lactiplantibacillus</taxon>
    </lineage>
</organism>
<dbReference type="Gene3D" id="3.40.50.1820">
    <property type="entry name" value="alpha/beta hydrolase"/>
    <property type="match status" value="1"/>
</dbReference>
<name>A0AAN1UJ84_9LACO</name>
<gene>
    <name evidence="2" type="ORF">LPA65_12735</name>
</gene>
<dbReference type="KEGG" id="larg:LPA65_12735"/>
<dbReference type="GO" id="GO:0016020">
    <property type="term" value="C:membrane"/>
    <property type="evidence" value="ECO:0007669"/>
    <property type="project" value="TreeGrafter"/>
</dbReference>
<dbReference type="Pfam" id="PF12146">
    <property type="entry name" value="Hydrolase_4"/>
    <property type="match status" value="1"/>
</dbReference>
<sequence>MTSMEFKIKRDGLALQARLDTPAAPSTTLVILMHGFTADMGYDTTKFVPQLAQALVAHGLAVLRFDFNGHGRSEGRFQDMTVVNEIADAKAVLDEALTLHYDHIVLAGHSQGGVVASMLAGYYPDVVDKLILMAPAATLKSDAQQGVLQGATYDPQHIPTYLNIRDGLKVGGFYLRTAQQLPIYEVAQQYSGSVTLIHGTADTVVSPQASEKYHEVYQHSQLHWVQDGDHRFSGDVRATTIQLALAAFK</sequence>
<dbReference type="SUPFAM" id="SSF53474">
    <property type="entry name" value="alpha/beta-Hydrolases"/>
    <property type="match status" value="1"/>
</dbReference>
<keyword evidence="2" id="KW-0378">Hydrolase</keyword>
<dbReference type="InterPro" id="IPR000073">
    <property type="entry name" value="AB_hydrolase_1"/>
</dbReference>
<dbReference type="EMBL" id="CP032751">
    <property type="protein sequence ID" value="AYJ36553.1"/>
    <property type="molecule type" value="Genomic_DNA"/>
</dbReference>
<feature type="domain" description="Serine aminopeptidase S33" evidence="1">
    <location>
        <begin position="28"/>
        <end position="142"/>
    </location>
</feature>
<reference evidence="2 3" key="1">
    <citation type="submission" date="2018-10" db="EMBL/GenBank/DDBJ databases">
        <title>Genome sequencing of Lactobacillus species.</title>
        <authorList>
            <person name="Baek C."/>
            <person name="Yi H."/>
        </authorList>
    </citation>
    <scope>NUCLEOTIDE SEQUENCE [LARGE SCALE GENOMIC DNA]</scope>
    <source>
        <strain evidence="2 3">DSM 16365</strain>
    </source>
</reference>
<evidence type="ECO:0000313" key="2">
    <source>
        <dbReference type="EMBL" id="AYJ36553.1"/>
    </source>
</evidence>
<dbReference type="InterPro" id="IPR050266">
    <property type="entry name" value="AB_hydrolase_sf"/>
</dbReference>
<dbReference type="GO" id="GO:0016787">
    <property type="term" value="F:hydrolase activity"/>
    <property type="evidence" value="ECO:0007669"/>
    <property type="project" value="UniProtKB-KW"/>
</dbReference>